<feature type="chain" id="PRO_5009315761" evidence="2">
    <location>
        <begin position="21"/>
        <end position="152"/>
    </location>
</feature>
<feature type="compositionally biased region" description="Low complexity" evidence="1">
    <location>
        <begin position="105"/>
        <end position="116"/>
    </location>
</feature>
<proteinExistence type="predicted"/>
<sequence length="152" mass="17000">MAVLYYFILHLDFFFDYLISLCVQESLSAKTRPQSWTTTSSSEDGTTIHPQQICNKKNKANNNNSAAQSSRSSTSSSSAVIFEDSPTAMEDLNEAEITFRRHSDSSSSSNNSSSSNRKTELIPRSHSQPPELLQIEEINTKMNGGMQRIDRL</sequence>
<evidence type="ECO:0000256" key="1">
    <source>
        <dbReference type="SAM" id="MobiDB-lite"/>
    </source>
</evidence>
<keyword evidence="2" id="KW-0732">Signal</keyword>
<evidence type="ECO:0000313" key="3">
    <source>
        <dbReference type="Proteomes" id="UP000095281"/>
    </source>
</evidence>
<name>A0A1I8BFI7_MELHA</name>
<feature type="compositionally biased region" description="Low complexity" evidence="1">
    <location>
        <begin position="60"/>
        <end position="79"/>
    </location>
</feature>
<dbReference type="AlphaFoldDB" id="A0A1I8BFI7"/>
<feature type="compositionally biased region" description="Polar residues" evidence="1">
    <location>
        <begin position="32"/>
        <end position="54"/>
    </location>
</feature>
<accession>A0A1I8BFI7</accession>
<dbReference type="WBParaSite" id="MhA1_Contig208.frz3.gene2">
    <property type="protein sequence ID" value="MhA1_Contig208.frz3.gene2"/>
    <property type="gene ID" value="MhA1_Contig208.frz3.gene2"/>
</dbReference>
<feature type="region of interest" description="Disordered" evidence="1">
    <location>
        <begin position="32"/>
        <end position="131"/>
    </location>
</feature>
<feature type="signal peptide" evidence="2">
    <location>
        <begin position="1"/>
        <end position="20"/>
    </location>
</feature>
<evidence type="ECO:0000256" key="2">
    <source>
        <dbReference type="SAM" id="SignalP"/>
    </source>
</evidence>
<organism evidence="3 4">
    <name type="scientific">Meloidogyne hapla</name>
    <name type="common">Root-knot nematode worm</name>
    <dbReference type="NCBI Taxonomy" id="6305"/>
    <lineage>
        <taxon>Eukaryota</taxon>
        <taxon>Metazoa</taxon>
        <taxon>Ecdysozoa</taxon>
        <taxon>Nematoda</taxon>
        <taxon>Chromadorea</taxon>
        <taxon>Rhabditida</taxon>
        <taxon>Tylenchina</taxon>
        <taxon>Tylenchomorpha</taxon>
        <taxon>Tylenchoidea</taxon>
        <taxon>Meloidogynidae</taxon>
        <taxon>Meloidogyninae</taxon>
        <taxon>Meloidogyne</taxon>
    </lineage>
</organism>
<protein>
    <submittedName>
        <fullName evidence="4">Uncharacterized protein</fullName>
    </submittedName>
</protein>
<reference evidence="4" key="1">
    <citation type="submission" date="2016-11" db="UniProtKB">
        <authorList>
            <consortium name="WormBaseParasite"/>
        </authorList>
    </citation>
    <scope>IDENTIFICATION</scope>
</reference>
<evidence type="ECO:0000313" key="4">
    <source>
        <dbReference type="WBParaSite" id="MhA1_Contig208.frz3.gene2"/>
    </source>
</evidence>
<keyword evidence="3" id="KW-1185">Reference proteome</keyword>
<dbReference type="Proteomes" id="UP000095281">
    <property type="component" value="Unplaced"/>
</dbReference>